<feature type="region of interest" description="Disordered" evidence="1">
    <location>
        <begin position="231"/>
        <end position="296"/>
    </location>
</feature>
<evidence type="ECO:0000256" key="1">
    <source>
        <dbReference type="SAM" id="MobiDB-lite"/>
    </source>
</evidence>
<name>A0ABP0D4Z2_9PEZI</name>
<organism evidence="2 3">
    <name type="scientific">Sporothrix epigloea</name>
    <dbReference type="NCBI Taxonomy" id="1892477"/>
    <lineage>
        <taxon>Eukaryota</taxon>
        <taxon>Fungi</taxon>
        <taxon>Dikarya</taxon>
        <taxon>Ascomycota</taxon>
        <taxon>Pezizomycotina</taxon>
        <taxon>Sordariomycetes</taxon>
        <taxon>Sordariomycetidae</taxon>
        <taxon>Ophiostomatales</taxon>
        <taxon>Ophiostomataceae</taxon>
        <taxon>Sporothrix</taxon>
    </lineage>
</organism>
<comment type="caution">
    <text evidence="2">The sequence shown here is derived from an EMBL/GenBank/DDBJ whole genome shotgun (WGS) entry which is preliminary data.</text>
</comment>
<reference evidence="2 3" key="1">
    <citation type="submission" date="2024-01" db="EMBL/GenBank/DDBJ databases">
        <authorList>
            <person name="Allen C."/>
            <person name="Tagirdzhanova G."/>
        </authorList>
    </citation>
    <scope>NUCLEOTIDE SEQUENCE [LARGE SCALE GENOMIC DNA]</scope>
    <source>
        <strain evidence="2 3">CBS 573.63</strain>
    </source>
</reference>
<evidence type="ECO:0000313" key="3">
    <source>
        <dbReference type="Proteomes" id="UP001642501"/>
    </source>
</evidence>
<dbReference type="EMBL" id="CAWUOM010000004">
    <property type="protein sequence ID" value="CAK7263283.1"/>
    <property type="molecule type" value="Genomic_DNA"/>
</dbReference>
<evidence type="ECO:0000313" key="2">
    <source>
        <dbReference type="EMBL" id="CAK7263283.1"/>
    </source>
</evidence>
<protein>
    <submittedName>
        <fullName evidence="2">Uncharacterized protein</fullName>
    </submittedName>
</protein>
<keyword evidence="3" id="KW-1185">Reference proteome</keyword>
<sequence>MGPTLSVGVPRPPDFVNDYTSMGPDIVASWRPGGAFRRLSGSDIRTAIRTCIPTANGSSGGFKGALNNYGLGIRYSYGHALHPWHAKYLVASPGFDEFVNDNGSGWPVGFPHSAAEVFRRRYALKNRTEPLWWFVTVFSGDSDIPNSNLVRSKLRSKLQSAVRTSLKQRGYSSAGVRLEGPTGRLARFHQLYGSMRIDGLTKPLLDATYDALVVYLTQVVVALEAQLGGRKQGQTLPKQRRPGRPGQPEQEDLSPEEDFTTYQEGYEAIGSSARQEGGPVKIKSSFQPKLGKRPGKKYYKLQAQKGEDDFVILRGTDHRQRSF</sequence>
<feature type="compositionally biased region" description="Acidic residues" evidence="1">
    <location>
        <begin position="249"/>
        <end position="259"/>
    </location>
</feature>
<proteinExistence type="predicted"/>
<gene>
    <name evidence="2" type="ORF">SEPCBS57363_000482</name>
</gene>
<accession>A0ABP0D4Z2</accession>
<dbReference type="Proteomes" id="UP001642501">
    <property type="component" value="Unassembled WGS sequence"/>
</dbReference>